<dbReference type="PATRIC" id="fig|1502723.3.peg.3337"/>
<dbReference type="Proteomes" id="UP000032545">
    <property type="component" value="Unassembled WGS sequence"/>
</dbReference>
<proteinExistence type="predicted"/>
<reference evidence="2 3" key="2">
    <citation type="journal article" date="2016" name="Genome Announc.">
        <title>Permanent Draft Genome Sequences for Two Variants of Frankia sp. Strain CpI1, the First Frankia Strain Isolated from Root Nodules of Comptonia peregrina.</title>
        <authorList>
            <person name="Oshone R."/>
            <person name="Hurst S.G.IV."/>
            <person name="Abebe-Akele F."/>
            <person name="Simpson S."/>
            <person name="Morris K."/>
            <person name="Thomas W.K."/>
            <person name="Tisa L.S."/>
        </authorList>
    </citation>
    <scope>NUCLEOTIDE SEQUENCE [LARGE SCALE GENOMIC DNA]</scope>
    <source>
        <strain evidence="3">CpI1-S</strain>
    </source>
</reference>
<accession>A0A0D8BKZ6</accession>
<sequence length="353" mass="36167">MPIHDGPTATSSATAIGSPHPVTADSGGRRPPGTSADRPTRRTVHPGPPGVAHPGEIGRPSPDGFSQSGPLFSADGTEKAAAGRSARPSDRSGSPSAMLTLRHRPPGDARRGAGAPSAGPTSSTPTGMAPKWGRTEIIPVRPAPDTDARIATKAAFSQVGGVLSTREAIFIWSPAAGPPPANSSAQRCLAALGTDTKGETAADHRRPGLKGASMSTTHPHRTLPAPPARLHSAPREQPPAHGAEPAASTPGPNRAHRSPPGAPRPSSEHSRPPGPATTCHNESRRLRDRPQPQPPPPSTGAKTQPPRDPMRSNQAHPPHPPQPPTTRNAGGPGGRPPGRHHARPRQAPKGGAA</sequence>
<evidence type="ECO:0000313" key="2">
    <source>
        <dbReference type="EMBL" id="KJE24760.1"/>
    </source>
</evidence>
<feature type="region of interest" description="Disordered" evidence="1">
    <location>
        <begin position="196"/>
        <end position="353"/>
    </location>
</feature>
<feature type="compositionally biased region" description="Low complexity" evidence="1">
    <location>
        <begin position="112"/>
        <end position="127"/>
    </location>
</feature>
<evidence type="ECO:0000256" key="1">
    <source>
        <dbReference type="SAM" id="MobiDB-lite"/>
    </source>
</evidence>
<gene>
    <name evidence="2" type="ORF">FF36_00767</name>
</gene>
<evidence type="ECO:0000313" key="3">
    <source>
        <dbReference type="Proteomes" id="UP000032545"/>
    </source>
</evidence>
<comment type="caution">
    <text evidence="2">The sequence shown here is derived from an EMBL/GenBank/DDBJ whole genome shotgun (WGS) entry which is preliminary data.</text>
</comment>
<organism evidence="2 3">
    <name type="scientific">Frankia torreyi</name>
    <dbReference type="NCBI Taxonomy" id="1856"/>
    <lineage>
        <taxon>Bacteria</taxon>
        <taxon>Bacillati</taxon>
        <taxon>Actinomycetota</taxon>
        <taxon>Actinomycetes</taxon>
        <taxon>Frankiales</taxon>
        <taxon>Frankiaceae</taxon>
        <taxon>Frankia</taxon>
    </lineage>
</organism>
<dbReference type="AlphaFoldDB" id="A0A0D8BKZ6"/>
<dbReference type="EMBL" id="JYFN01000004">
    <property type="protein sequence ID" value="KJE24760.1"/>
    <property type="molecule type" value="Genomic_DNA"/>
</dbReference>
<feature type="compositionally biased region" description="Basic residues" evidence="1">
    <location>
        <begin position="337"/>
        <end position="346"/>
    </location>
</feature>
<protein>
    <submittedName>
        <fullName evidence="2">Uncharacterized protein</fullName>
    </submittedName>
</protein>
<feature type="compositionally biased region" description="Basic and acidic residues" evidence="1">
    <location>
        <begin position="281"/>
        <end position="290"/>
    </location>
</feature>
<feature type="compositionally biased region" description="Basic and acidic residues" evidence="1">
    <location>
        <begin position="196"/>
        <end position="206"/>
    </location>
</feature>
<feature type="region of interest" description="Disordered" evidence="1">
    <location>
        <begin position="1"/>
        <end position="134"/>
    </location>
</feature>
<name>A0A0D8BKZ6_9ACTN</name>
<keyword evidence="3" id="KW-1185">Reference proteome</keyword>
<reference evidence="3" key="1">
    <citation type="submission" date="2015-02" db="EMBL/GenBank/DDBJ databases">
        <title>Draft Genome of Frankia sp. CpI1-S.</title>
        <authorList>
            <person name="Oshone R.T."/>
            <person name="Ngom M."/>
            <person name="Ghodhbane-Gtari F."/>
            <person name="Gtari M."/>
            <person name="Morris K."/>
            <person name="Thomas K."/>
            <person name="Sen A."/>
            <person name="Tisa L.S."/>
        </authorList>
    </citation>
    <scope>NUCLEOTIDE SEQUENCE [LARGE SCALE GENOMIC DNA]</scope>
    <source>
        <strain evidence="3">CpI1-S</strain>
    </source>
</reference>